<dbReference type="Proteomes" id="UP000028725">
    <property type="component" value="Unassembled WGS sequence"/>
</dbReference>
<organism evidence="1 2">
    <name type="scientific">Hyalangium minutum</name>
    <dbReference type="NCBI Taxonomy" id="394096"/>
    <lineage>
        <taxon>Bacteria</taxon>
        <taxon>Pseudomonadati</taxon>
        <taxon>Myxococcota</taxon>
        <taxon>Myxococcia</taxon>
        <taxon>Myxococcales</taxon>
        <taxon>Cystobacterineae</taxon>
        <taxon>Archangiaceae</taxon>
        <taxon>Hyalangium</taxon>
    </lineage>
</organism>
<dbReference type="PATRIC" id="fig|394096.3.peg.1156"/>
<accession>A0A085WUL3</accession>
<comment type="caution">
    <text evidence="1">The sequence shown here is derived from an EMBL/GenBank/DDBJ whole genome shotgun (WGS) entry which is preliminary data.</text>
</comment>
<gene>
    <name evidence="1" type="ORF">DB31_3506</name>
</gene>
<dbReference type="STRING" id="394096.DB31_3506"/>
<keyword evidence="2" id="KW-1185">Reference proteome</keyword>
<dbReference type="InterPro" id="IPR009078">
    <property type="entry name" value="Ferritin-like_SF"/>
</dbReference>
<keyword evidence="1" id="KW-0449">Lipoprotein</keyword>
<evidence type="ECO:0000313" key="1">
    <source>
        <dbReference type="EMBL" id="KFE71376.1"/>
    </source>
</evidence>
<evidence type="ECO:0000313" key="2">
    <source>
        <dbReference type="Proteomes" id="UP000028725"/>
    </source>
</evidence>
<proteinExistence type="predicted"/>
<protein>
    <submittedName>
        <fullName evidence="1">Putative lipoprotein</fullName>
    </submittedName>
</protein>
<dbReference type="AlphaFoldDB" id="A0A085WUL3"/>
<sequence>MAHLLIAIPTLSLTACSAEDDGGCIPYPERPGTRTYYGNLLDGGVPTNDTCMDVCRPQVANAQSCEVDSETVTYLDGGTGTRPVIRCHYISPAYCGSDGRMPEGLQAARVEARCALGVHFAQMAWMEAASVPAFLRLADELKAHGAPDSLVRAARRSAGDEVRHTRAAGALAQRHGASVPEVELAPVAPRSLEAMLLENAKEGCVRETFGAVVAGWQAQHAQDAQVREALRRIAEDELRHAELAWAVAEWAEELLTPEERQRMKDARLEAFHELERKLGEEEPELALIQQAGVPSRDASLQLLRGLRTLIA</sequence>
<dbReference type="EMBL" id="JMCB01000002">
    <property type="protein sequence ID" value="KFE71376.1"/>
    <property type="molecule type" value="Genomic_DNA"/>
</dbReference>
<name>A0A085WUL3_9BACT</name>
<dbReference type="SUPFAM" id="SSF47240">
    <property type="entry name" value="Ferritin-like"/>
    <property type="match status" value="1"/>
</dbReference>
<reference evidence="1 2" key="1">
    <citation type="submission" date="2014-04" db="EMBL/GenBank/DDBJ databases">
        <title>Genome assembly of Hyalangium minutum DSM 14724.</title>
        <authorList>
            <person name="Sharma G."/>
            <person name="Subramanian S."/>
        </authorList>
    </citation>
    <scope>NUCLEOTIDE SEQUENCE [LARGE SCALE GENOMIC DNA]</scope>
    <source>
        <strain evidence="1 2">DSM 14724</strain>
    </source>
</reference>